<dbReference type="EMBL" id="BLIY01000017">
    <property type="protein sequence ID" value="GFE54648.1"/>
    <property type="molecule type" value="Genomic_DNA"/>
</dbReference>
<evidence type="ECO:0000313" key="3">
    <source>
        <dbReference type="Proteomes" id="UP001057455"/>
    </source>
</evidence>
<evidence type="ECO:0000313" key="2">
    <source>
        <dbReference type="EMBL" id="GFE54648.1"/>
    </source>
</evidence>
<reference evidence="2" key="1">
    <citation type="submission" date="2019-12" db="EMBL/GenBank/DDBJ databases">
        <title>Genome sequence of Babesia ovis.</title>
        <authorList>
            <person name="Yamagishi J."/>
            <person name="Sevinc F."/>
            <person name="Xuan X."/>
        </authorList>
    </citation>
    <scope>NUCLEOTIDE SEQUENCE</scope>
    <source>
        <strain evidence="2">Selcuk</strain>
    </source>
</reference>
<sequence>MRSGCSTHSYIFAFHITDLVLYRSLTNTLRSDYVRLTWKLAQRGSDADPWNVSEDEEVDPASRYESERLQLSGGRATDVDTVFALLRCRSDGQQKVAVKGGALSISLSSALDPKNYLATVTLNLRALDASANLNFFKVNLNDRRGLDVGHLELRYVSQQRWVKVNKRKLTFLNGQRSTGVNSMVETSLNYATSTLDGKKDSTPSGQSSLCASEVSPRTDEFVMLFWNSTNTCFVKQHPDDYQLQLMLNFIKAPSCRATTTDTWSHTARSMDLDNASRTSRTNTISQFGESMVSGSRCGANSTVLSFPNLPQALTENSGLTPSSEFTTDYGDYNDDYTNRSSLSLMTDPGSIRLFDYLSEQNRIIQSQLARQFTVDTMTSSSWTQFTGDLSSVQTSGLRNYDRGSIPGLVYQPPSPHGDLSVTMDADRITQSRQEINDQPQFEIPAANERLVMRNVDGISPPTLDIFDRSTRHSTMDNLKDSGVGNAAPLPDVSIDVPPLDLKFNGIKSKSYSDVAGNHIGNNLLPLNGLMTKPGLHMNSSLSTVDARSIGNIAQPGNSYDWYNQADVDMLHGDVPGATHHDRRTNCESLHDTESHLDIVEDVNCSVIIESETPAAISDDMIDLDRFYVEEFDFSGTVGSARNSTINDFYNDIAAVGKKYIPPSPASSTHKGAKENLVSAVYNAITADISNLSVSDLGADHVECGLDLMTEALHDARALQIQQEKLSNDLLMNFYLQLLRCHSKRGVPQVMLMEEVIQRHFAAAELLHFLPPDYNSTVIRVSLDILVRQLGMSLPAGRPSSEEPQLGTDYVAPQGAAKFWEGTIQGIAEQRTVDFFVPLSECETYSEASDADPFMGNAPDDTRRQLAIRQLHALQDEMREELHSIDVRKLVYISRLNSKPTKKRGCGLTLLAVKLALYNVFCGRRKLQTETKHIVVV</sequence>
<proteinExistence type="predicted"/>
<feature type="region of interest" description="Disordered" evidence="1">
    <location>
        <begin position="46"/>
        <end position="66"/>
    </location>
</feature>
<dbReference type="Proteomes" id="UP001057455">
    <property type="component" value="Unassembled WGS sequence"/>
</dbReference>
<dbReference type="OrthoDB" id="365342at2759"/>
<evidence type="ECO:0000256" key="1">
    <source>
        <dbReference type="SAM" id="MobiDB-lite"/>
    </source>
</evidence>
<organism evidence="2 3">
    <name type="scientific">Babesia ovis</name>
    <dbReference type="NCBI Taxonomy" id="5869"/>
    <lineage>
        <taxon>Eukaryota</taxon>
        <taxon>Sar</taxon>
        <taxon>Alveolata</taxon>
        <taxon>Apicomplexa</taxon>
        <taxon>Aconoidasida</taxon>
        <taxon>Piroplasmida</taxon>
        <taxon>Babesiidae</taxon>
        <taxon>Babesia</taxon>
    </lineage>
</organism>
<comment type="caution">
    <text evidence="2">The sequence shown here is derived from an EMBL/GenBank/DDBJ whole genome shotgun (WGS) entry which is preliminary data.</text>
</comment>
<dbReference type="AlphaFoldDB" id="A0A9W5TDC4"/>
<name>A0A9W5TDC4_BABOV</name>
<keyword evidence="3" id="KW-1185">Reference proteome</keyword>
<gene>
    <name evidence="2" type="ORF">BaOVIS_020520</name>
</gene>
<accession>A0A9W5TDC4</accession>
<protein>
    <submittedName>
        <fullName evidence="2">G-specific adenine glycosylase, putative</fullName>
    </submittedName>
</protein>